<evidence type="ECO:0000256" key="2">
    <source>
        <dbReference type="ARBA" id="ARBA00001997"/>
    </source>
</evidence>
<evidence type="ECO:0000256" key="3">
    <source>
        <dbReference type="ARBA" id="ARBA00012098"/>
    </source>
</evidence>
<comment type="similarity">
    <text evidence="7">Belongs to the dTDP-4-dehydrorhamnose 3,5-epimerase family.</text>
</comment>
<dbReference type="Gene3D" id="2.60.120.10">
    <property type="entry name" value="Jelly Rolls"/>
    <property type="match status" value="1"/>
</dbReference>
<feature type="active site" description="Proton donor" evidence="5">
    <location>
        <position position="131"/>
    </location>
</feature>
<comment type="pathway">
    <text evidence="7">Carbohydrate biosynthesis; dTDP-L-rhamnose biosynthesis.</text>
</comment>
<proteinExistence type="inferred from homology"/>
<evidence type="ECO:0000313" key="8">
    <source>
        <dbReference type="EMBL" id="CAA6819696.1"/>
    </source>
</evidence>
<organism evidence="8">
    <name type="scientific">uncultured Sulfurovum sp</name>
    <dbReference type="NCBI Taxonomy" id="269237"/>
    <lineage>
        <taxon>Bacteria</taxon>
        <taxon>Pseudomonadati</taxon>
        <taxon>Campylobacterota</taxon>
        <taxon>Epsilonproteobacteria</taxon>
        <taxon>Campylobacterales</taxon>
        <taxon>Sulfurovaceae</taxon>
        <taxon>Sulfurovum</taxon>
        <taxon>environmental samples</taxon>
    </lineage>
</organism>
<evidence type="ECO:0000256" key="6">
    <source>
        <dbReference type="PIRSR" id="PIRSR600888-3"/>
    </source>
</evidence>
<dbReference type="SUPFAM" id="SSF51182">
    <property type="entry name" value="RmlC-like cupins"/>
    <property type="match status" value="1"/>
</dbReference>
<reference evidence="8" key="1">
    <citation type="submission" date="2020-01" db="EMBL/GenBank/DDBJ databases">
        <authorList>
            <person name="Meier V. D."/>
            <person name="Meier V D."/>
        </authorList>
    </citation>
    <scope>NUCLEOTIDE SEQUENCE</scope>
    <source>
        <strain evidence="8">HLG_WM_MAG_01</strain>
    </source>
</reference>
<dbReference type="InterPro" id="IPR011051">
    <property type="entry name" value="RmlC_Cupin_sf"/>
</dbReference>
<comment type="subunit">
    <text evidence="7">Homodimer.</text>
</comment>
<feature type="site" description="Participates in a stacking interaction with the thymidine ring of dTDP-4-oxo-6-deoxyglucose" evidence="6">
    <location>
        <position position="137"/>
    </location>
</feature>
<protein>
    <recommendedName>
        <fullName evidence="4 7">dTDP-4-dehydrorhamnose 3,5-epimerase</fullName>
        <ecNumber evidence="3 7">5.1.3.13</ecNumber>
    </recommendedName>
    <alternativeName>
        <fullName evidence="7">Thymidine diphospho-4-keto-rhamnose 3,5-epimerase</fullName>
    </alternativeName>
</protein>
<comment type="catalytic activity">
    <reaction evidence="1 7">
        <text>dTDP-4-dehydro-6-deoxy-alpha-D-glucose = dTDP-4-dehydro-beta-L-rhamnose</text>
        <dbReference type="Rhea" id="RHEA:16969"/>
        <dbReference type="ChEBI" id="CHEBI:57649"/>
        <dbReference type="ChEBI" id="CHEBI:62830"/>
        <dbReference type="EC" id="5.1.3.13"/>
    </reaction>
</comment>
<dbReference type="GO" id="GO:0005829">
    <property type="term" value="C:cytosol"/>
    <property type="evidence" value="ECO:0007669"/>
    <property type="project" value="TreeGrafter"/>
</dbReference>
<dbReference type="InterPro" id="IPR000888">
    <property type="entry name" value="RmlC-like"/>
</dbReference>
<name>A0A6S6TX12_9BACT</name>
<comment type="function">
    <text evidence="2 7">Catalyzes the epimerization of the C3' and C5'positions of dTDP-6-deoxy-D-xylo-4-hexulose, forming dTDP-6-deoxy-L-lyxo-4-hexulose.</text>
</comment>
<evidence type="ECO:0000256" key="4">
    <source>
        <dbReference type="ARBA" id="ARBA00019595"/>
    </source>
</evidence>
<keyword evidence="7 8" id="KW-0413">Isomerase</keyword>
<dbReference type="AlphaFoldDB" id="A0A6S6TX12"/>
<feature type="active site" description="Proton acceptor" evidence="5">
    <location>
        <position position="61"/>
    </location>
</feature>
<evidence type="ECO:0000256" key="5">
    <source>
        <dbReference type="PIRSR" id="PIRSR600888-1"/>
    </source>
</evidence>
<evidence type="ECO:0000256" key="1">
    <source>
        <dbReference type="ARBA" id="ARBA00001298"/>
    </source>
</evidence>
<accession>A0A6S6TX12</accession>
<dbReference type="InterPro" id="IPR014710">
    <property type="entry name" value="RmlC-like_jellyroll"/>
</dbReference>
<dbReference type="CDD" id="cd00438">
    <property type="entry name" value="cupin_RmlC"/>
    <property type="match status" value="1"/>
</dbReference>
<dbReference type="GO" id="GO:0000271">
    <property type="term" value="P:polysaccharide biosynthetic process"/>
    <property type="evidence" value="ECO:0007669"/>
    <property type="project" value="TreeGrafter"/>
</dbReference>
<dbReference type="UniPathway" id="UPA00124"/>
<dbReference type="EC" id="5.1.3.13" evidence="3 7"/>
<evidence type="ECO:0000256" key="7">
    <source>
        <dbReference type="RuleBase" id="RU364069"/>
    </source>
</evidence>
<dbReference type="Pfam" id="PF00908">
    <property type="entry name" value="dTDP_sugar_isom"/>
    <property type="match status" value="1"/>
</dbReference>
<dbReference type="PANTHER" id="PTHR21047:SF2">
    <property type="entry name" value="THYMIDINE DIPHOSPHO-4-KETO-RHAMNOSE 3,5-EPIMERASE"/>
    <property type="match status" value="1"/>
</dbReference>
<dbReference type="PANTHER" id="PTHR21047">
    <property type="entry name" value="DTDP-6-DEOXY-D-GLUCOSE-3,5 EPIMERASE"/>
    <property type="match status" value="1"/>
</dbReference>
<dbReference type="NCBIfam" id="TIGR01221">
    <property type="entry name" value="rmlC"/>
    <property type="match status" value="1"/>
</dbReference>
<dbReference type="GO" id="GO:0008830">
    <property type="term" value="F:dTDP-4-dehydrorhamnose 3,5-epimerase activity"/>
    <property type="evidence" value="ECO:0007669"/>
    <property type="project" value="UniProtKB-UniRule"/>
</dbReference>
<sequence length="180" mass="20587">MEFIETKIEGLYLIKPKILGDSRGKFVKTFHADTFKEYGLKYDFQESYYSTSQKNVLRGMHFQTPPEDHEKMVYVSRGSILDVVVDIRKNSPTYGQYISQTLSEENGYIFYIPKGCAHGFLSLEDDTNVTYMQTSMYAPNNDGGINPHSLGFNWGVTEPIVSDRDLTFPNLCDFETPFIG</sequence>
<dbReference type="GO" id="GO:0019305">
    <property type="term" value="P:dTDP-rhamnose biosynthetic process"/>
    <property type="evidence" value="ECO:0007669"/>
    <property type="project" value="UniProtKB-UniRule"/>
</dbReference>
<dbReference type="EMBL" id="CACVAS010000107">
    <property type="protein sequence ID" value="CAA6819696.1"/>
    <property type="molecule type" value="Genomic_DNA"/>
</dbReference>
<gene>
    <name evidence="8" type="ORF">HELGO_WM567</name>
</gene>